<reference evidence="13" key="2">
    <citation type="submission" date="2020-06" db="EMBL/GenBank/DDBJ databases">
        <authorList>
            <person name="Sheffer M."/>
        </authorList>
    </citation>
    <scope>NUCLEOTIDE SEQUENCE</scope>
</reference>
<comment type="similarity">
    <text evidence="2">Belongs to the splicing factor SR family.</text>
</comment>
<dbReference type="CDD" id="cd12337">
    <property type="entry name" value="RRM1_SRSF4_like"/>
    <property type="match status" value="1"/>
</dbReference>
<dbReference type="Proteomes" id="UP000807504">
    <property type="component" value="Unassembled WGS sequence"/>
</dbReference>
<dbReference type="FunFam" id="3.30.70.330:FF:000420">
    <property type="entry name" value="serine-arginine protein 55 isoform X1"/>
    <property type="match status" value="1"/>
</dbReference>
<comment type="caution">
    <text evidence="13">The sequence shown here is derived from an EMBL/GenBank/DDBJ whole genome shotgun (WGS) entry which is preliminary data.</text>
</comment>
<evidence type="ECO:0000256" key="9">
    <source>
        <dbReference type="ARBA" id="ARBA00023242"/>
    </source>
</evidence>
<dbReference type="GO" id="GO:0016607">
    <property type="term" value="C:nuclear speck"/>
    <property type="evidence" value="ECO:0007669"/>
    <property type="project" value="UniProtKB-SubCell"/>
</dbReference>
<feature type="compositionally biased region" description="Basic residues" evidence="11">
    <location>
        <begin position="176"/>
        <end position="219"/>
    </location>
</feature>
<dbReference type="PANTHER" id="PTHR23003">
    <property type="entry name" value="RNA RECOGNITION MOTIF RRM DOMAIN CONTAINING PROTEIN"/>
    <property type="match status" value="1"/>
</dbReference>
<keyword evidence="9" id="KW-0539">Nucleus</keyword>
<proteinExistence type="inferred from homology"/>
<gene>
    <name evidence="13" type="ORF">HNY73_016909</name>
</gene>
<evidence type="ECO:0000256" key="5">
    <source>
        <dbReference type="ARBA" id="ARBA00022664"/>
    </source>
</evidence>
<evidence type="ECO:0000313" key="14">
    <source>
        <dbReference type="Proteomes" id="UP000807504"/>
    </source>
</evidence>
<organism evidence="13 14">
    <name type="scientific">Argiope bruennichi</name>
    <name type="common">Wasp spider</name>
    <name type="synonym">Aranea bruennichi</name>
    <dbReference type="NCBI Taxonomy" id="94029"/>
    <lineage>
        <taxon>Eukaryota</taxon>
        <taxon>Metazoa</taxon>
        <taxon>Ecdysozoa</taxon>
        <taxon>Arthropoda</taxon>
        <taxon>Chelicerata</taxon>
        <taxon>Arachnida</taxon>
        <taxon>Araneae</taxon>
        <taxon>Araneomorphae</taxon>
        <taxon>Entelegynae</taxon>
        <taxon>Araneoidea</taxon>
        <taxon>Araneidae</taxon>
        <taxon>Argiope</taxon>
    </lineage>
</organism>
<dbReference type="Pfam" id="PF00076">
    <property type="entry name" value="RRM_1"/>
    <property type="match status" value="2"/>
</dbReference>
<evidence type="ECO:0000256" key="8">
    <source>
        <dbReference type="ARBA" id="ARBA00023187"/>
    </source>
</evidence>
<evidence type="ECO:0000256" key="1">
    <source>
        <dbReference type="ARBA" id="ARBA00004324"/>
    </source>
</evidence>
<keyword evidence="5" id="KW-0507">mRNA processing</keyword>
<dbReference type="InterPro" id="IPR012677">
    <property type="entry name" value="Nucleotide-bd_a/b_plait_sf"/>
</dbReference>
<dbReference type="SUPFAM" id="SSF54928">
    <property type="entry name" value="RNA-binding domain, RBD"/>
    <property type="match status" value="1"/>
</dbReference>
<comment type="subcellular location">
    <subcellularLocation>
        <location evidence="1">Nucleus speckle</location>
    </subcellularLocation>
</comment>
<keyword evidence="3" id="KW-0678">Repressor</keyword>
<feature type="compositionally biased region" description="Basic residues" evidence="11">
    <location>
        <begin position="242"/>
        <end position="268"/>
    </location>
</feature>
<sequence length="275" mass="31962">MGTRVYVGRLSWDCRERDLERFFKGYGRIREILIKNGFGFVEFDDYKDADDAVYELNGKELLGERVILEIARGPVRRTGGRLGFRRRGSWLDKYGPPTRTEYRLIVENLSSKVSWQDLKDYMRQAGEVTYADAHKQRRNEGVVEFATYSDMKNAYNKLNDTELNGRRIRLIEDRSHRSRRFHSRSSSRSHSKSRSRSRSPHRSHSRSTSRSRSRSRSISHSKSPAQSVSRSPLRGEAMNSRSKSRSVSRSRARSASRSRSPSKSRSPKAKYENED</sequence>
<name>A0A8T0EQ78_ARGBR</name>
<dbReference type="GO" id="GO:0008380">
    <property type="term" value="P:RNA splicing"/>
    <property type="evidence" value="ECO:0007669"/>
    <property type="project" value="UniProtKB-KW"/>
</dbReference>
<dbReference type="PANTHER" id="PTHR23003:SF51">
    <property type="entry name" value="SERINE-ARGININE PROTEIN 55"/>
    <property type="match status" value="1"/>
</dbReference>
<evidence type="ECO:0000256" key="3">
    <source>
        <dbReference type="ARBA" id="ARBA00022491"/>
    </source>
</evidence>
<evidence type="ECO:0000256" key="6">
    <source>
        <dbReference type="ARBA" id="ARBA00022737"/>
    </source>
</evidence>
<dbReference type="SMART" id="SM00360">
    <property type="entry name" value="RRM"/>
    <property type="match status" value="2"/>
</dbReference>
<dbReference type="InterPro" id="IPR035979">
    <property type="entry name" value="RBD_domain_sf"/>
</dbReference>
<dbReference type="PROSITE" id="PS50102">
    <property type="entry name" value="RRM"/>
    <property type="match status" value="2"/>
</dbReference>
<keyword evidence="7 10" id="KW-0694">RNA-binding</keyword>
<evidence type="ECO:0000256" key="2">
    <source>
        <dbReference type="ARBA" id="ARBA00010269"/>
    </source>
</evidence>
<accession>A0A8T0EQ78</accession>
<dbReference type="GO" id="GO:0006397">
    <property type="term" value="P:mRNA processing"/>
    <property type="evidence" value="ECO:0007669"/>
    <property type="project" value="UniProtKB-KW"/>
</dbReference>
<feature type="region of interest" description="Disordered" evidence="11">
    <location>
        <begin position="170"/>
        <end position="275"/>
    </location>
</feature>
<dbReference type="InterPro" id="IPR047190">
    <property type="entry name" value="RRM2_SRSF4/6"/>
</dbReference>
<dbReference type="InterPro" id="IPR050374">
    <property type="entry name" value="RRT5_SRSF_SR"/>
</dbReference>
<dbReference type="FunFam" id="3.30.70.330:FF:000028">
    <property type="entry name" value="Putative serine/arginine-rich splicing factor 4"/>
    <property type="match status" value="1"/>
</dbReference>
<evidence type="ECO:0000256" key="10">
    <source>
        <dbReference type="PROSITE-ProRule" id="PRU00176"/>
    </source>
</evidence>
<evidence type="ECO:0000313" key="13">
    <source>
        <dbReference type="EMBL" id="KAF8774349.1"/>
    </source>
</evidence>
<keyword evidence="8" id="KW-0508">mRNA splicing</keyword>
<dbReference type="Gene3D" id="3.30.70.330">
    <property type="match status" value="2"/>
</dbReference>
<protein>
    <submittedName>
        <fullName evidence="13">Serine-arginine protein 55 like protein</fullName>
    </submittedName>
</protein>
<keyword evidence="6" id="KW-0677">Repeat</keyword>
<dbReference type="InterPro" id="IPR000504">
    <property type="entry name" value="RRM_dom"/>
</dbReference>
<evidence type="ECO:0000256" key="4">
    <source>
        <dbReference type="ARBA" id="ARBA00022553"/>
    </source>
</evidence>
<feature type="domain" description="RRM" evidence="12">
    <location>
        <begin position="102"/>
        <end position="175"/>
    </location>
</feature>
<keyword evidence="4" id="KW-0597">Phosphoprotein</keyword>
<evidence type="ECO:0000256" key="7">
    <source>
        <dbReference type="ARBA" id="ARBA00022884"/>
    </source>
</evidence>
<dbReference type="CDD" id="cd12600">
    <property type="entry name" value="RRM2_SRSF4_like"/>
    <property type="match status" value="1"/>
</dbReference>
<keyword evidence="14" id="KW-1185">Reference proteome</keyword>
<dbReference type="EMBL" id="JABXBU010002227">
    <property type="protein sequence ID" value="KAF8774349.1"/>
    <property type="molecule type" value="Genomic_DNA"/>
</dbReference>
<feature type="domain" description="RRM" evidence="12">
    <location>
        <begin position="3"/>
        <end position="73"/>
    </location>
</feature>
<dbReference type="AlphaFoldDB" id="A0A8T0EQ78"/>
<dbReference type="GO" id="GO:0003729">
    <property type="term" value="F:mRNA binding"/>
    <property type="evidence" value="ECO:0007669"/>
    <property type="project" value="TreeGrafter"/>
</dbReference>
<dbReference type="GO" id="GO:0005737">
    <property type="term" value="C:cytoplasm"/>
    <property type="evidence" value="ECO:0007669"/>
    <property type="project" value="TreeGrafter"/>
</dbReference>
<evidence type="ECO:0000256" key="11">
    <source>
        <dbReference type="SAM" id="MobiDB-lite"/>
    </source>
</evidence>
<evidence type="ECO:0000259" key="12">
    <source>
        <dbReference type="PROSITE" id="PS50102"/>
    </source>
</evidence>
<reference evidence="13" key="1">
    <citation type="journal article" date="2020" name="bioRxiv">
        <title>Chromosome-level reference genome of the European wasp spider Argiope bruennichi: a resource for studies on range expansion and evolutionary adaptation.</title>
        <authorList>
            <person name="Sheffer M.M."/>
            <person name="Hoppe A."/>
            <person name="Krehenwinkel H."/>
            <person name="Uhl G."/>
            <person name="Kuss A.W."/>
            <person name="Jensen L."/>
            <person name="Jensen C."/>
            <person name="Gillespie R.G."/>
            <person name="Hoff K.J."/>
            <person name="Prost S."/>
        </authorList>
    </citation>
    <scope>NUCLEOTIDE SEQUENCE</scope>
</reference>